<feature type="non-terminal residue" evidence="2">
    <location>
        <position position="1"/>
    </location>
</feature>
<proteinExistence type="predicted"/>
<name>A0AAV2RV32_MEGNR</name>
<evidence type="ECO:0000313" key="3">
    <source>
        <dbReference type="Proteomes" id="UP001497623"/>
    </source>
</evidence>
<dbReference type="EMBL" id="CAXKWB010032689">
    <property type="protein sequence ID" value="CAL4141702.1"/>
    <property type="molecule type" value="Genomic_DNA"/>
</dbReference>
<accession>A0AAV2RV32</accession>
<organism evidence="2 3">
    <name type="scientific">Meganyctiphanes norvegica</name>
    <name type="common">Northern krill</name>
    <name type="synonym">Thysanopoda norvegica</name>
    <dbReference type="NCBI Taxonomy" id="48144"/>
    <lineage>
        <taxon>Eukaryota</taxon>
        <taxon>Metazoa</taxon>
        <taxon>Ecdysozoa</taxon>
        <taxon>Arthropoda</taxon>
        <taxon>Crustacea</taxon>
        <taxon>Multicrustacea</taxon>
        <taxon>Malacostraca</taxon>
        <taxon>Eumalacostraca</taxon>
        <taxon>Eucarida</taxon>
        <taxon>Euphausiacea</taxon>
        <taxon>Euphausiidae</taxon>
        <taxon>Meganyctiphanes</taxon>
    </lineage>
</organism>
<protein>
    <submittedName>
        <fullName evidence="2">Uncharacterized protein</fullName>
    </submittedName>
</protein>
<evidence type="ECO:0000256" key="1">
    <source>
        <dbReference type="SAM" id="MobiDB-lite"/>
    </source>
</evidence>
<feature type="compositionally biased region" description="Basic residues" evidence="1">
    <location>
        <begin position="106"/>
        <end position="118"/>
    </location>
</feature>
<comment type="caution">
    <text evidence="2">The sequence shown here is derived from an EMBL/GenBank/DDBJ whole genome shotgun (WGS) entry which is preliminary data.</text>
</comment>
<keyword evidence="3" id="KW-1185">Reference proteome</keyword>
<dbReference type="Proteomes" id="UP001497623">
    <property type="component" value="Unassembled WGS sequence"/>
</dbReference>
<feature type="compositionally biased region" description="Polar residues" evidence="1">
    <location>
        <begin position="64"/>
        <end position="89"/>
    </location>
</feature>
<dbReference type="AlphaFoldDB" id="A0AAV2RV32"/>
<feature type="compositionally biased region" description="Low complexity" evidence="1">
    <location>
        <begin position="95"/>
        <end position="105"/>
    </location>
</feature>
<sequence length="118" mass="13236">KCAPIASPIMKSVTKKSKVNILFGNDDSYEEVDMLMENLLSISNEQLHPDHAVIPPYKRQCMQSNASESGFESGWTQSRSQLSNGQRTLQEMCKHSTLSSFSKSSSFKKPKLKLAKPR</sequence>
<evidence type="ECO:0000313" key="2">
    <source>
        <dbReference type="EMBL" id="CAL4141702.1"/>
    </source>
</evidence>
<reference evidence="2 3" key="1">
    <citation type="submission" date="2024-05" db="EMBL/GenBank/DDBJ databases">
        <authorList>
            <person name="Wallberg A."/>
        </authorList>
    </citation>
    <scope>NUCLEOTIDE SEQUENCE [LARGE SCALE GENOMIC DNA]</scope>
</reference>
<gene>
    <name evidence="2" type="ORF">MNOR_LOCUS28906</name>
</gene>
<feature type="region of interest" description="Disordered" evidence="1">
    <location>
        <begin position="64"/>
        <end position="118"/>
    </location>
</feature>